<reference evidence="2" key="1">
    <citation type="submission" date="2020-10" db="EMBL/GenBank/DDBJ databases">
        <authorList>
            <person name="Castelo-Branco R."/>
            <person name="Eusebio N."/>
            <person name="Adriana R."/>
            <person name="Vieira A."/>
            <person name="Brugerolle De Fraissinette N."/>
            <person name="Rezende De Castro R."/>
            <person name="Schneider M.P."/>
            <person name="Vasconcelos V."/>
            <person name="Leao P.N."/>
        </authorList>
    </citation>
    <scope>NUCLEOTIDE SEQUENCE</scope>
    <source>
        <strain evidence="2">LEGE 07157</strain>
    </source>
</reference>
<comment type="caution">
    <text evidence="2">The sequence shown here is derived from an EMBL/GenBank/DDBJ whole genome shotgun (WGS) entry which is preliminary data.</text>
</comment>
<dbReference type="RefSeq" id="WP_194030362.1">
    <property type="nucleotide sequence ID" value="NZ_JADEWZ010000022.1"/>
</dbReference>
<dbReference type="AlphaFoldDB" id="A0A8J7J3Z8"/>
<keyword evidence="1" id="KW-1133">Transmembrane helix</keyword>
<proteinExistence type="predicted"/>
<feature type="transmembrane region" description="Helical" evidence="1">
    <location>
        <begin position="12"/>
        <end position="30"/>
    </location>
</feature>
<evidence type="ECO:0000313" key="2">
    <source>
        <dbReference type="EMBL" id="MBE9117274.1"/>
    </source>
</evidence>
<dbReference type="Proteomes" id="UP000654482">
    <property type="component" value="Unassembled WGS sequence"/>
</dbReference>
<gene>
    <name evidence="2" type="ORF">IQ249_15340</name>
</gene>
<keyword evidence="1" id="KW-0472">Membrane</keyword>
<accession>A0A8J7J3Z8</accession>
<protein>
    <submittedName>
        <fullName evidence="2">Uncharacterized protein</fullName>
    </submittedName>
</protein>
<sequence>MQSSLNFDDLVALLMVLFTLITTVANILLWNTTRQTVQLLLEQVRHQIATGYSQAQSRIIDAHRELFLAILNNPSLLESFTSANDLDPKTWEIEKIAEFLINQVLIGYLNFTNGIISLNHFDGFKRDARDVFAYESVRQHWHRVRVVHSDSFRRFVEMELLWEDGK</sequence>
<evidence type="ECO:0000313" key="3">
    <source>
        <dbReference type="Proteomes" id="UP000654482"/>
    </source>
</evidence>
<evidence type="ECO:0000256" key="1">
    <source>
        <dbReference type="SAM" id="Phobius"/>
    </source>
</evidence>
<keyword evidence="1" id="KW-0812">Transmembrane</keyword>
<name>A0A8J7J3Z8_9CYAN</name>
<organism evidence="2 3">
    <name type="scientific">Lusitaniella coriacea LEGE 07157</name>
    <dbReference type="NCBI Taxonomy" id="945747"/>
    <lineage>
        <taxon>Bacteria</taxon>
        <taxon>Bacillati</taxon>
        <taxon>Cyanobacteriota</taxon>
        <taxon>Cyanophyceae</taxon>
        <taxon>Spirulinales</taxon>
        <taxon>Lusitaniellaceae</taxon>
        <taxon>Lusitaniella</taxon>
    </lineage>
</organism>
<keyword evidence="3" id="KW-1185">Reference proteome</keyword>
<dbReference type="EMBL" id="JADEWZ010000022">
    <property type="protein sequence ID" value="MBE9117274.1"/>
    <property type="molecule type" value="Genomic_DNA"/>
</dbReference>